<feature type="transmembrane region" description="Helical" evidence="1">
    <location>
        <begin position="42"/>
        <end position="66"/>
    </location>
</feature>
<accession>A0ABM5J1K0</accession>
<sequence length="89" mass="9884">MCNFPTIALKISLLLLIPMNIAINIGELVFTRIRFKPNTNVFLLSINILACIIMLGFLTAGIYGTFRNRIKIIRTVPPADVFHGGVLLV</sequence>
<keyword evidence="1" id="KW-0812">Transmembrane</keyword>
<protein>
    <submittedName>
        <fullName evidence="2">Uncharacterized protein</fullName>
    </submittedName>
</protein>
<dbReference type="EnsemblMetazoa" id="XM_044456764.1">
    <property type="protein sequence ID" value="XP_044312699.1"/>
    <property type="gene ID" value="LOC108048261"/>
</dbReference>
<reference evidence="2" key="2">
    <citation type="submission" date="2025-05" db="UniProtKB">
        <authorList>
            <consortium name="EnsemblMetazoa"/>
        </authorList>
    </citation>
    <scope>IDENTIFICATION</scope>
</reference>
<keyword evidence="3" id="KW-1185">Reference proteome</keyword>
<reference evidence="3" key="1">
    <citation type="journal article" date="2021" name="Elife">
        <title>Highly contiguous assemblies of 101 drosophilid genomes.</title>
        <authorList>
            <person name="Kim B.Y."/>
            <person name="Wang J.R."/>
            <person name="Miller D.E."/>
            <person name="Barmina O."/>
            <person name="Delaney E."/>
            <person name="Thompson A."/>
            <person name="Comeault A.A."/>
            <person name="Peede D."/>
            <person name="D'Agostino E.R."/>
            <person name="Pelaez J."/>
            <person name="Aguilar J.M."/>
            <person name="Haji D."/>
            <person name="Matsunaga T."/>
            <person name="Armstrong E.E."/>
            <person name="Zych M."/>
            <person name="Ogawa Y."/>
            <person name="Stamenkovic-Radak M."/>
            <person name="Jelic M."/>
            <person name="Veselinovic M.S."/>
            <person name="Tanaskovic M."/>
            <person name="Eric P."/>
            <person name="Gao J.J."/>
            <person name="Katoh T.K."/>
            <person name="Toda M.J."/>
            <person name="Watabe H."/>
            <person name="Watada M."/>
            <person name="Davis J.S."/>
            <person name="Moyle L.C."/>
            <person name="Manoli G."/>
            <person name="Bertolini E."/>
            <person name="Kostal V."/>
            <person name="Hawley R.S."/>
            <person name="Takahashi A."/>
            <person name="Jones C.D."/>
            <person name="Price D.K."/>
            <person name="Whiteman N."/>
            <person name="Kopp A."/>
            <person name="Matute D.R."/>
            <person name="Petrov D.A."/>
        </authorList>
    </citation>
    <scope>NUCLEOTIDE SEQUENCE [LARGE SCALE GENOMIC DNA]</scope>
</reference>
<organism evidence="2 3">
    <name type="scientific">Drosophila rhopaloa</name>
    <name type="common">Fruit fly</name>
    <dbReference type="NCBI Taxonomy" id="1041015"/>
    <lineage>
        <taxon>Eukaryota</taxon>
        <taxon>Metazoa</taxon>
        <taxon>Ecdysozoa</taxon>
        <taxon>Arthropoda</taxon>
        <taxon>Hexapoda</taxon>
        <taxon>Insecta</taxon>
        <taxon>Pterygota</taxon>
        <taxon>Neoptera</taxon>
        <taxon>Endopterygota</taxon>
        <taxon>Diptera</taxon>
        <taxon>Brachycera</taxon>
        <taxon>Muscomorpha</taxon>
        <taxon>Ephydroidea</taxon>
        <taxon>Drosophilidae</taxon>
        <taxon>Drosophila</taxon>
        <taxon>Sophophora</taxon>
    </lineage>
</organism>
<feature type="transmembrane region" description="Helical" evidence="1">
    <location>
        <begin position="7"/>
        <end position="30"/>
    </location>
</feature>
<evidence type="ECO:0000256" key="1">
    <source>
        <dbReference type="SAM" id="Phobius"/>
    </source>
</evidence>
<evidence type="ECO:0000313" key="3">
    <source>
        <dbReference type="Proteomes" id="UP001652680"/>
    </source>
</evidence>
<keyword evidence="1" id="KW-0472">Membrane</keyword>
<keyword evidence="1" id="KW-1133">Transmembrane helix</keyword>
<gene>
    <name evidence="2" type="primary">108048261</name>
</gene>
<evidence type="ECO:0000313" key="2">
    <source>
        <dbReference type="EnsemblMetazoa" id="XP_044312699.1"/>
    </source>
</evidence>
<dbReference type="Proteomes" id="UP001652680">
    <property type="component" value="Unassembled WGS sequence"/>
</dbReference>
<proteinExistence type="predicted"/>
<name>A0ABM5J1K0_DRORH</name>